<dbReference type="InterPro" id="IPR032710">
    <property type="entry name" value="NTF2-like_dom_sf"/>
</dbReference>
<feature type="domain" description="SnoaL-like" evidence="1">
    <location>
        <begin position="17"/>
        <end position="120"/>
    </location>
</feature>
<organism evidence="2 3">
    <name type="scientific">Mycolicibacterium hodleri</name>
    <dbReference type="NCBI Taxonomy" id="49897"/>
    <lineage>
        <taxon>Bacteria</taxon>
        <taxon>Bacillati</taxon>
        <taxon>Actinomycetota</taxon>
        <taxon>Actinomycetes</taxon>
        <taxon>Mycobacteriales</taxon>
        <taxon>Mycobacteriaceae</taxon>
        <taxon>Mycolicibacterium</taxon>
    </lineage>
</organism>
<dbReference type="Proteomes" id="UP000315759">
    <property type="component" value="Unassembled WGS sequence"/>
</dbReference>
<name>A0A544W302_9MYCO</name>
<evidence type="ECO:0000313" key="2">
    <source>
        <dbReference type="EMBL" id="TQR86623.1"/>
    </source>
</evidence>
<evidence type="ECO:0000313" key="3">
    <source>
        <dbReference type="Proteomes" id="UP000315759"/>
    </source>
</evidence>
<dbReference type="SUPFAM" id="SSF54427">
    <property type="entry name" value="NTF2-like"/>
    <property type="match status" value="1"/>
</dbReference>
<reference evidence="2 3" key="1">
    <citation type="submission" date="2018-10" db="EMBL/GenBank/DDBJ databases">
        <title>Draft genome of Mycobacterium hodleri strain B.</title>
        <authorList>
            <person name="Amande T.J."/>
            <person name="Mcgenity T.J."/>
        </authorList>
    </citation>
    <scope>NUCLEOTIDE SEQUENCE [LARGE SCALE GENOMIC DNA]</scope>
    <source>
        <strain evidence="2 3">B</strain>
    </source>
</reference>
<protein>
    <recommendedName>
        <fullName evidence="1">SnoaL-like domain-containing protein</fullName>
    </recommendedName>
</protein>
<dbReference type="AlphaFoldDB" id="A0A544W302"/>
<gene>
    <name evidence="2" type="ORF">D8S82_10760</name>
</gene>
<evidence type="ECO:0000259" key="1">
    <source>
        <dbReference type="Pfam" id="PF13577"/>
    </source>
</evidence>
<dbReference type="EMBL" id="VIFX01000011">
    <property type="protein sequence ID" value="TQR86623.1"/>
    <property type="molecule type" value="Genomic_DNA"/>
</dbReference>
<accession>A0A544W302</accession>
<comment type="caution">
    <text evidence="2">The sequence shown here is derived from an EMBL/GenBank/DDBJ whole genome shotgun (WGS) entry which is preliminary data.</text>
</comment>
<dbReference type="Pfam" id="PF13577">
    <property type="entry name" value="SnoaL_4"/>
    <property type="match status" value="1"/>
</dbReference>
<sequence>MTDPMTDFVDVVAHEREGRDRGWWDQMAGCYHHDSRVRSMWFTGTGEQFAAASRAMAERGDHARHRLSVPSVHRHGQRAVVSMPMAIELRVDVHGVEADLVSYARGIYRMERRDGQPKICDLSTIYERDTLTAVVPGTSLSVDHERLAAMPASYRMLAYYFDIRGYSVDPDLPGDDQPAMAEALLTEAFDWLVD</sequence>
<keyword evidence="3" id="KW-1185">Reference proteome</keyword>
<dbReference type="Gene3D" id="3.10.450.50">
    <property type="match status" value="1"/>
</dbReference>
<dbReference type="RefSeq" id="WP_142552087.1">
    <property type="nucleotide sequence ID" value="NZ_VIFX01000011.1"/>
</dbReference>
<proteinExistence type="predicted"/>
<dbReference type="InterPro" id="IPR037401">
    <property type="entry name" value="SnoaL-like"/>
</dbReference>